<gene>
    <name evidence="7" type="ORF">F8377_03080</name>
</gene>
<dbReference type="InterPro" id="IPR029056">
    <property type="entry name" value="Ribokinase-like"/>
</dbReference>
<dbReference type="PANTHER" id="PTHR20858">
    <property type="entry name" value="PHOSPHOMETHYLPYRIMIDINE KINASE"/>
    <property type="match status" value="1"/>
</dbReference>
<comment type="catalytic activity">
    <reaction evidence="2">
        <text>4-amino-2-methyl-5-(phosphooxymethyl)pyrimidine + ATP = 4-amino-2-methyl-5-(diphosphooxymethyl)pyrimidine + ADP</text>
        <dbReference type="Rhea" id="RHEA:19893"/>
        <dbReference type="ChEBI" id="CHEBI:30616"/>
        <dbReference type="ChEBI" id="CHEBI:57841"/>
        <dbReference type="ChEBI" id="CHEBI:58354"/>
        <dbReference type="ChEBI" id="CHEBI:456216"/>
        <dbReference type="EC" id="2.7.4.7"/>
    </reaction>
</comment>
<dbReference type="SUPFAM" id="SSF53613">
    <property type="entry name" value="Ribokinase-like"/>
    <property type="match status" value="1"/>
</dbReference>
<dbReference type="PANTHER" id="PTHR20858:SF17">
    <property type="entry name" value="HYDROXYMETHYLPYRIMIDINE_PHOSPHOMETHYLPYRIMIDINE KINASE THI20-RELATED"/>
    <property type="match status" value="1"/>
</dbReference>
<evidence type="ECO:0000256" key="3">
    <source>
        <dbReference type="ARBA" id="ARBA00003848"/>
    </source>
</evidence>
<comment type="caution">
    <text evidence="7">The sequence shown here is derived from an EMBL/GenBank/DDBJ whole genome shotgun (WGS) entry which is preliminary data.</text>
</comment>
<proteinExistence type="predicted"/>
<accession>A0ABQ6VFG1</accession>
<feature type="domain" description="Pyridoxamine kinase/Phosphomethylpyrimidine kinase" evidence="6">
    <location>
        <begin position="192"/>
        <end position="288"/>
    </location>
</feature>
<comment type="catalytic activity">
    <reaction evidence="1">
        <text>4-amino-5-hydroxymethyl-2-methylpyrimidine + ATP = 4-amino-2-methyl-5-(phosphooxymethyl)pyrimidine + ADP + H(+)</text>
        <dbReference type="Rhea" id="RHEA:23096"/>
        <dbReference type="ChEBI" id="CHEBI:15378"/>
        <dbReference type="ChEBI" id="CHEBI:16892"/>
        <dbReference type="ChEBI" id="CHEBI:30616"/>
        <dbReference type="ChEBI" id="CHEBI:58354"/>
        <dbReference type="ChEBI" id="CHEBI:456216"/>
        <dbReference type="EC" id="2.7.1.49"/>
    </reaction>
</comment>
<evidence type="ECO:0000256" key="5">
    <source>
        <dbReference type="ARBA" id="ARBA00022977"/>
    </source>
</evidence>
<evidence type="ECO:0000313" key="8">
    <source>
        <dbReference type="Proteomes" id="UP000436181"/>
    </source>
</evidence>
<keyword evidence="5" id="KW-0784">Thiamine biosynthesis</keyword>
<feature type="domain" description="Pyridoxamine kinase/Phosphomethylpyrimidine kinase" evidence="6">
    <location>
        <begin position="12"/>
        <end position="151"/>
    </location>
</feature>
<dbReference type="Pfam" id="PF08543">
    <property type="entry name" value="Phos_pyr_kin"/>
    <property type="match status" value="2"/>
</dbReference>
<keyword evidence="7" id="KW-0418">Kinase</keyword>
<evidence type="ECO:0000313" key="7">
    <source>
        <dbReference type="EMBL" id="KAB3523144.1"/>
    </source>
</evidence>
<evidence type="ECO:0000256" key="1">
    <source>
        <dbReference type="ARBA" id="ARBA00000151"/>
    </source>
</evidence>
<protein>
    <submittedName>
        <fullName evidence="7">Hydroxymethylpyrimidine/phosphomethylpyrimidine kinase</fullName>
    </submittedName>
</protein>
<evidence type="ECO:0000256" key="4">
    <source>
        <dbReference type="ARBA" id="ARBA00004769"/>
    </source>
</evidence>
<dbReference type="InterPro" id="IPR004399">
    <property type="entry name" value="HMP/HMP-P_kinase_dom"/>
</dbReference>
<keyword evidence="7" id="KW-0808">Transferase</keyword>
<dbReference type="InterPro" id="IPR013749">
    <property type="entry name" value="PM/HMP-P_kinase-1"/>
</dbReference>
<dbReference type="Gene3D" id="3.40.1190.20">
    <property type="match status" value="1"/>
</dbReference>
<dbReference type="GO" id="GO:0016301">
    <property type="term" value="F:kinase activity"/>
    <property type="evidence" value="ECO:0007669"/>
    <property type="project" value="UniProtKB-KW"/>
</dbReference>
<evidence type="ECO:0000259" key="6">
    <source>
        <dbReference type="Pfam" id="PF08543"/>
    </source>
</evidence>
<sequence>MIPNILSIAGSDPSGGAGIQADLKAISAAGGYGMSVITALTAQNTCGVTAVHVPDTDFLTAQLEAISDDIQIGAIKIGMLATTEVITTVKEWFDRNPQLNQVPVVLDPVMIATSGARLLDDSAMEALQGLLPYARVITPNIPELEVISNVQDDNGIQRDQDNQGSSEHSITSLDDAVELAQRWQHQVADSGSLRHGSAPAVLVKGGHLSGSQADNVLVRPDGSTLWIPCERINTTNTHGTGCSLSSALATKLAVGDLDHAASWATTWLRGAIAASDQLQVGRGHGPVHHFYR</sequence>
<comment type="function">
    <text evidence="3">Catalyzes the phosphorylation of hydroxymethylpyrimidine phosphate (HMP-P) to HMP-PP, and of HMP to HMP-P.</text>
</comment>
<evidence type="ECO:0000256" key="2">
    <source>
        <dbReference type="ARBA" id="ARBA00000565"/>
    </source>
</evidence>
<organism evidence="7 8">
    <name type="scientific">Corynebacterium zhongnanshanii</name>
    <dbReference type="NCBI Taxonomy" id="2768834"/>
    <lineage>
        <taxon>Bacteria</taxon>
        <taxon>Bacillati</taxon>
        <taxon>Actinomycetota</taxon>
        <taxon>Actinomycetes</taxon>
        <taxon>Mycobacteriales</taxon>
        <taxon>Corynebacteriaceae</taxon>
        <taxon>Corynebacterium</taxon>
    </lineage>
</organism>
<comment type="pathway">
    <text evidence="4">Cofactor biosynthesis; thiamine diphosphate biosynthesis; 4-amino-2-methyl-5-diphosphomethylpyrimidine from 5-amino-1-(5-phospho-D-ribosyl)imidazole: step 3/3.</text>
</comment>
<dbReference type="RefSeq" id="WP_151841878.1">
    <property type="nucleotide sequence ID" value="NZ_CP061033.1"/>
</dbReference>
<keyword evidence="8" id="KW-1185">Reference proteome</keyword>
<dbReference type="EMBL" id="WBZJ01000001">
    <property type="protein sequence ID" value="KAB3523144.1"/>
    <property type="molecule type" value="Genomic_DNA"/>
</dbReference>
<dbReference type="CDD" id="cd01169">
    <property type="entry name" value="HMPP_kinase"/>
    <property type="match status" value="1"/>
</dbReference>
<name>A0ABQ6VFG1_9CORY</name>
<reference evidence="7 8" key="1">
    <citation type="submission" date="2019-10" db="EMBL/GenBank/DDBJ databases">
        <title>Corynebacterium sp novel species isolated from the respiratory tract of Marmot.</title>
        <authorList>
            <person name="Zhang G."/>
        </authorList>
    </citation>
    <scope>NUCLEOTIDE SEQUENCE [LARGE SCALE GENOMIC DNA]</scope>
    <source>
        <strain evidence="7 8">336</strain>
    </source>
</reference>
<dbReference type="Proteomes" id="UP000436181">
    <property type="component" value="Unassembled WGS sequence"/>
</dbReference>